<reference evidence="11" key="2">
    <citation type="submission" date="2023-06" db="EMBL/GenBank/DDBJ databases">
        <authorList>
            <person name="Ma L."/>
            <person name="Liu K.-W."/>
            <person name="Li Z."/>
            <person name="Hsiao Y.-Y."/>
            <person name="Qi Y."/>
            <person name="Fu T."/>
            <person name="Tang G."/>
            <person name="Zhang D."/>
            <person name="Sun W.-H."/>
            <person name="Liu D.-K."/>
            <person name="Li Y."/>
            <person name="Chen G.-Z."/>
            <person name="Liu X.-D."/>
            <person name="Liao X.-Y."/>
            <person name="Jiang Y.-T."/>
            <person name="Yu X."/>
            <person name="Hao Y."/>
            <person name="Huang J."/>
            <person name="Zhao X.-W."/>
            <person name="Ke S."/>
            <person name="Chen Y.-Y."/>
            <person name="Wu W.-L."/>
            <person name="Hsu J.-L."/>
            <person name="Lin Y.-F."/>
            <person name="Huang M.-D."/>
            <person name="Li C.-Y."/>
            <person name="Huang L."/>
            <person name="Wang Z.-W."/>
            <person name="Zhao X."/>
            <person name="Zhong W.-Y."/>
            <person name="Peng D.-H."/>
            <person name="Ahmad S."/>
            <person name="Lan S."/>
            <person name="Zhang J.-S."/>
            <person name="Tsai W.-C."/>
            <person name="Van De Peer Y."/>
            <person name="Liu Z.-J."/>
        </authorList>
    </citation>
    <scope>NUCLEOTIDE SEQUENCE</scope>
    <source>
        <strain evidence="11">SCP</strain>
        <tissue evidence="11">Leaves</tissue>
    </source>
</reference>
<keyword evidence="3" id="KW-0808">Transferase</keyword>
<dbReference type="SUPFAM" id="SSF56112">
    <property type="entry name" value="Protein kinase-like (PK-like)"/>
    <property type="match status" value="2"/>
</dbReference>
<proteinExistence type="predicted"/>
<dbReference type="InterPro" id="IPR011009">
    <property type="entry name" value="Kinase-like_dom_sf"/>
</dbReference>
<dbReference type="GO" id="GO:0004674">
    <property type="term" value="F:protein serine/threonine kinase activity"/>
    <property type="evidence" value="ECO:0007669"/>
    <property type="project" value="UniProtKB-KW"/>
</dbReference>
<feature type="compositionally biased region" description="Basic and acidic residues" evidence="9">
    <location>
        <begin position="167"/>
        <end position="182"/>
    </location>
</feature>
<evidence type="ECO:0000313" key="12">
    <source>
        <dbReference type="Proteomes" id="UP001179952"/>
    </source>
</evidence>
<comment type="catalytic activity">
    <reaction evidence="7">
        <text>L-threonyl-[protein] + ATP = O-phospho-L-threonyl-[protein] + ADP + H(+)</text>
        <dbReference type="Rhea" id="RHEA:46608"/>
        <dbReference type="Rhea" id="RHEA-COMP:11060"/>
        <dbReference type="Rhea" id="RHEA-COMP:11605"/>
        <dbReference type="ChEBI" id="CHEBI:15378"/>
        <dbReference type="ChEBI" id="CHEBI:30013"/>
        <dbReference type="ChEBI" id="CHEBI:30616"/>
        <dbReference type="ChEBI" id="CHEBI:61977"/>
        <dbReference type="ChEBI" id="CHEBI:456216"/>
        <dbReference type="EC" id="2.7.11.1"/>
    </reaction>
</comment>
<evidence type="ECO:0000256" key="2">
    <source>
        <dbReference type="ARBA" id="ARBA00022527"/>
    </source>
</evidence>
<gene>
    <name evidence="11" type="ORF">QJS04_geneDACA011794</name>
</gene>
<dbReference type="PANTHER" id="PTHR45637">
    <property type="entry name" value="FLIPPASE KINASE 1-RELATED"/>
    <property type="match status" value="1"/>
</dbReference>
<feature type="region of interest" description="Disordered" evidence="9">
    <location>
        <begin position="210"/>
        <end position="234"/>
    </location>
</feature>
<dbReference type="AlphaFoldDB" id="A0AAV9BFN4"/>
<dbReference type="EC" id="2.7.11.1" evidence="1"/>
<feature type="compositionally biased region" description="Basic and acidic residues" evidence="9">
    <location>
        <begin position="218"/>
        <end position="234"/>
    </location>
</feature>
<dbReference type="InterPro" id="IPR000719">
    <property type="entry name" value="Prot_kinase_dom"/>
</dbReference>
<keyword evidence="4" id="KW-0547">Nucleotide-binding</keyword>
<evidence type="ECO:0000313" key="11">
    <source>
        <dbReference type="EMBL" id="KAK1275106.1"/>
    </source>
</evidence>
<feature type="domain" description="Protein kinase" evidence="10">
    <location>
        <begin position="390"/>
        <end position="672"/>
    </location>
</feature>
<evidence type="ECO:0000256" key="6">
    <source>
        <dbReference type="ARBA" id="ARBA00022840"/>
    </source>
</evidence>
<dbReference type="PROSITE" id="PS50011">
    <property type="entry name" value="PROTEIN_KINASE_DOM"/>
    <property type="match status" value="1"/>
</dbReference>
<evidence type="ECO:0000256" key="4">
    <source>
        <dbReference type="ARBA" id="ARBA00022741"/>
    </source>
</evidence>
<feature type="compositionally biased region" description="Low complexity" evidence="9">
    <location>
        <begin position="332"/>
        <end position="359"/>
    </location>
</feature>
<comment type="caution">
    <text evidence="11">The sequence shown here is derived from an EMBL/GenBank/DDBJ whole genome shotgun (WGS) entry which is preliminary data.</text>
</comment>
<evidence type="ECO:0000256" key="1">
    <source>
        <dbReference type="ARBA" id="ARBA00012513"/>
    </source>
</evidence>
<reference evidence="11" key="1">
    <citation type="journal article" date="2023" name="Nat. Commun.">
        <title>Diploid and tetraploid genomes of Acorus and the evolution of monocots.</title>
        <authorList>
            <person name="Ma L."/>
            <person name="Liu K.W."/>
            <person name="Li Z."/>
            <person name="Hsiao Y.Y."/>
            <person name="Qi Y."/>
            <person name="Fu T."/>
            <person name="Tang G.D."/>
            <person name="Zhang D."/>
            <person name="Sun W.H."/>
            <person name="Liu D.K."/>
            <person name="Li Y."/>
            <person name="Chen G.Z."/>
            <person name="Liu X.D."/>
            <person name="Liao X.Y."/>
            <person name="Jiang Y.T."/>
            <person name="Yu X."/>
            <person name="Hao Y."/>
            <person name="Huang J."/>
            <person name="Zhao X.W."/>
            <person name="Ke S."/>
            <person name="Chen Y.Y."/>
            <person name="Wu W.L."/>
            <person name="Hsu J.L."/>
            <person name="Lin Y.F."/>
            <person name="Huang M.D."/>
            <person name="Li C.Y."/>
            <person name="Huang L."/>
            <person name="Wang Z.W."/>
            <person name="Zhao X."/>
            <person name="Zhong W.Y."/>
            <person name="Peng D.H."/>
            <person name="Ahmad S."/>
            <person name="Lan S."/>
            <person name="Zhang J.S."/>
            <person name="Tsai W.C."/>
            <person name="Van de Peer Y."/>
            <person name="Liu Z.J."/>
        </authorList>
    </citation>
    <scope>NUCLEOTIDE SEQUENCE</scope>
    <source>
        <strain evidence="11">SCP</strain>
    </source>
</reference>
<dbReference type="Pfam" id="PF00069">
    <property type="entry name" value="Pkinase"/>
    <property type="match status" value="2"/>
</dbReference>
<dbReference type="FunFam" id="1.10.510.10:FF:000020">
    <property type="entry name" value="serine/threonine-protein kinase D6PK-like"/>
    <property type="match status" value="1"/>
</dbReference>
<dbReference type="GO" id="GO:0005524">
    <property type="term" value="F:ATP binding"/>
    <property type="evidence" value="ECO:0007669"/>
    <property type="project" value="UniProtKB-KW"/>
</dbReference>
<feature type="compositionally biased region" description="Low complexity" evidence="9">
    <location>
        <begin position="293"/>
        <end position="309"/>
    </location>
</feature>
<feature type="region of interest" description="Disordered" evidence="9">
    <location>
        <begin position="246"/>
        <end position="366"/>
    </location>
</feature>
<organism evidence="11 12">
    <name type="scientific">Acorus gramineus</name>
    <name type="common">Dwarf sweet flag</name>
    <dbReference type="NCBI Taxonomy" id="55184"/>
    <lineage>
        <taxon>Eukaryota</taxon>
        <taxon>Viridiplantae</taxon>
        <taxon>Streptophyta</taxon>
        <taxon>Embryophyta</taxon>
        <taxon>Tracheophyta</taxon>
        <taxon>Spermatophyta</taxon>
        <taxon>Magnoliopsida</taxon>
        <taxon>Liliopsida</taxon>
        <taxon>Acoraceae</taxon>
        <taxon>Acorus</taxon>
    </lineage>
</organism>
<dbReference type="Proteomes" id="UP001179952">
    <property type="component" value="Unassembled WGS sequence"/>
</dbReference>
<evidence type="ECO:0000256" key="9">
    <source>
        <dbReference type="SAM" id="MobiDB-lite"/>
    </source>
</evidence>
<keyword evidence="2" id="KW-0723">Serine/threonine-protein kinase</keyword>
<feature type="region of interest" description="Disordered" evidence="9">
    <location>
        <begin position="167"/>
        <end position="196"/>
    </location>
</feature>
<evidence type="ECO:0000256" key="5">
    <source>
        <dbReference type="ARBA" id="ARBA00022777"/>
    </source>
</evidence>
<dbReference type="Gene3D" id="3.30.200.20">
    <property type="entry name" value="Phosphorylase Kinase, domain 1"/>
    <property type="match status" value="1"/>
</dbReference>
<evidence type="ECO:0000256" key="3">
    <source>
        <dbReference type="ARBA" id="ARBA00022679"/>
    </source>
</evidence>
<feature type="compositionally biased region" description="Low complexity" evidence="9">
    <location>
        <begin position="260"/>
        <end position="271"/>
    </location>
</feature>
<evidence type="ECO:0000256" key="8">
    <source>
        <dbReference type="ARBA" id="ARBA00048679"/>
    </source>
</evidence>
<dbReference type="Gene3D" id="1.10.510.10">
    <property type="entry name" value="Transferase(Phosphotransferase) domain 1"/>
    <property type="match status" value="1"/>
</dbReference>
<keyword evidence="5 11" id="KW-0418">Kinase</keyword>
<protein>
    <recommendedName>
        <fullName evidence="1">non-specific serine/threonine protein kinase</fullName>
        <ecNumber evidence="1">2.7.11.1</ecNumber>
    </recommendedName>
</protein>
<name>A0AAV9BFN4_ACOGR</name>
<dbReference type="FunFam" id="3.30.200.20:FF:000032">
    <property type="entry name" value="Serine/threonine-protein kinase D6PK-like"/>
    <property type="match status" value="1"/>
</dbReference>
<sequence length="722" mass="79160">MGSLPGTSEIIEAEDEPNLVRHYKGSDASKTHGYSIEGDLNRLLEVIDKKNLPRTMGASDRLLLNSKRKYAMKRPIKVDIPQVSGIGFTKSVSLKQALRRLCITQASEMAAMKRLSKPTSLANASEAGTIKKLYAAVIVPASESGIRTEQDKGNLLEISLVPEDRDSCSSEENIKSSRHPELEVPGPSTVSSTKAVKKIKTEDLIVPASKESGSKSLNSEKEFKGKASTVREAKFAINPRPIKAIYWNKNTSKRKAKQDSTSTSSSSLSQSEVVKTDLGQNENKVVRGKEPVSPHSESSVSKSNQNSINWRGIKAGGVMSDSSRSREKGECSQSSKSSIGEYSSSTSISDESNQSGSSSNGNRPHMSKDVRWEAIRCAEHQLGMLGLRNFKLIKRLGCGDIGSVYLSELIGSGCFFALKVMDNDFLASRKKMPRAQTEREILQMLDHPFLPTLYTHFTTDKLSCLVMEYCPGGDLHVLRQRQPGRFFTESAASPTLLRSASSTGLQPNKKPTPRPCADSTCIDPVCLHPPSWAHTSCFTPRLARKPRADGLAQVSPLPQLVAEPTEARSNSFVGTHEYLAPEIIRGDGHGSSVDWWTFGIFLYELLYGRTPFKGSDNEETLANVVTMSLRFPEDPTVGFQARDLIRGLLVKDPEGRLGSAKGAAEIKRQVFFEGLNWALIRCTTPPEVPRIADVVMALTPKKEMKKSLEFGTIGGELEFGLF</sequence>
<evidence type="ECO:0000256" key="7">
    <source>
        <dbReference type="ARBA" id="ARBA00047899"/>
    </source>
</evidence>
<keyword evidence="6" id="KW-0067">ATP-binding</keyword>
<dbReference type="EMBL" id="JAUJYN010000003">
    <property type="protein sequence ID" value="KAK1275106.1"/>
    <property type="molecule type" value="Genomic_DNA"/>
</dbReference>
<comment type="catalytic activity">
    <reaction evidence="8">
        <text>L-seryl-[protein] + ATP = O-phospho-L-seryl-[protein] + ADP + H(+)</text>
        <dbReference type="Rhea" id="RHEA:17989"/>
        <dbReference type="Rhea" id="RHEA-COMP:9863"/>
        <dbReference type="Rhea" id="RHEA-COMP:11604"/>
        <dbReference type="ChEBI" id="CHEBI:15378"/>
        <dbReference type="ChEBI" id="CHEBI:29999"/>
        <dbReference type="ChEBI" id="CHEBI:30616"/>
        <dbReference type="ChEBI" id="CHEBI:83421"/>
        <dbReference type="ChEBI" id="CHEBI:456216"/>
        <dbReference type="EC" id="2.7.11.1"/>
    </reaction>
</comment>
<keyword evidence="12" id="KW-1185">Reference proteome</keyword>
<evidence type="ECO:0000259" key="10">
    <source>
        <dbReference type="PROSITE" id="PS50011"/>
    </source>
</evidence>
<accession>A0AAV9BFN4</accession>